<evidence type="ECO:0000256" key="3">
    <source>
        <dbReference type="SAM" id="MobiDB-lite"/>
    </source>
</evidence>
<dbReference type="SUPFAM" id="SSF82708">
    <property type="entry name" value="R3H domain"/>
    <property type="match status" value="1"/>
</dbReference>
<feature type="compositionally biased region" description="Basic and acidic residues" evidence="3">
    <location>
        <begin position="1483"/>
        <end position="1498"/>
    </location>
</feature>
<dbReference type="CDD" id="cd17917">
    <property type="entry name" value="DEXHc_RHA-like"/>
    <property type="match status" value="1"/>
</dbReference>
<dbReference type="InterPro" id="IPR036867">
    <property type="entry name" value="R3H_dom_sf"/>
</dbReference>
<dbReference type="SMART" id="SM00490">
    <property type="entry name" value="HELICc"/>
    <property type="match status" value="1"/>
</dbReference>
<dbReference type="Pfam" id="PF21010">
    <property type="entry name" value="HA2_C"/>
    <property type="match status" value="1"/>
</dbReference>
<feature type="compositionally biased region" description="Basic and acidic residues" evidence="3">
    <location>
        <begin position="1438"/>
        <end position="1453"/>
    </location>
</feature>
<feature type="compositionally biased region" description="Polar residues" evidence="3">
    <location>
        <begin position="1505"/>
        <end position="1529"/>
    </location>
</feature>
<accession>A0A0K0F7B7</accession>
<dbReference type="PROSITE" id="PS51192">
    <property type="entry name" value="HELICASE_ATP_BIND_1"/>
    <property type="match status" value="1"/>
</dbReference>
<dbReference type="Pfam" id="PF00271">
    <property type="entry name" value="Helicase_C"/>
    <property type="match status" value="1"/>
</dbReference>
<dbReference type="Pfam" id="PF04408">
    <property type="entry name" value="WHD_HA2"/>
    <property type="match status" value="1"/>
</dbReference>
<dbReference type="Gene3D" id="1.20.120.1080">
    <property type="match status" value="1"/>
</dbReference>
<feature type="domain" description="Helicase ATP-binding" evidence="5">
    <location>
        <begin position="175"/>
        <end position="338"/>
    </location>
</feature>
<dbReference type="SMART" id="SM00393">
    <property type="entry name" value="R3H"/>
    <property type="match status" value="1"/>
</dbReference>
<proteinExistence type="predicted"/>
<dbReference type="InterPro" id="IPR001374">
    <property type="entry name" value="R3H_dom"/>
</dbReference>
<dbReference type="SUPFAM" id="SSF52540">
    <property type="entry name" value="P-loop containing nucleoside triphosphate hydrolases"/>
    <property type="match status" value="1"/>
</dbReference>
<dbReference type="InterPro" id="IPR048333">
    <property type="entry name" value="HA2_WH"/>
</dbReference>
<dbReference type="GO" id="GO:0005524">
    <property type="term" value="F:ATP binding"/>
    <property type="evidence" value="ECO:0007669"/>
    <property type="project" value="UniProtKB-KW"/>
</dbReference>
<evidence type="ECO:0000259" key="6">
    <source>
        <dbReference type="PROSITE" id="PS51194"/>
    </source>
</evidence>
<reference evidence="7" key="1">
    <citation type="submission" date="2014-07" db="EMBL/GenBank/DDBJ databases">
        <authorList>
            <person name="Martin A.A"/>
            <person name="De Silva N."/>
        </authorList>
    </citation>
    <scope>NUCLEOTIDE SEQUENCE</scope>
</reference>
<dbReference type="Pfam" id="PF00270">
    <property type="entry name" value="DEAD"/>
    <property type="match status" value="1"/>
</dbReference>
<keyword evidence="7" id="KW-1185">Reference proteome</keyword>
<dbReference type="InterPro" id="IPR007502">
    <property type="entry name" value="Helicase-assoc_dom"/>
</dbReference>
<evidence type="ECO:0000313" key="8">
    <source>
        <dbReference type="WBParaSite" id="SVE_0471300.1"/>
    </source>
</evidence>
<feature type="domain" description="R3H" evidence="4">
    <location>
        <begin position="19"/>
        <end position="81"/>
    </location>
</feature>
<evidence type="ECO:0000259" key="5">
    <source>
        <dbReference type="PROSITE" id="PS51192"/>
    </source>
</evidence>
<dbReference type="InterPro" id="IPR014001">
    <property type="entry name" value="Helicase_ATP-bd"/>
</dbReference>
<feature type="compositionally biased region" description="Basic residues" evidence="3">
    <location>
        <begin position="1455"/>
        <end position="1465"/>
    </location>
</feature>
<dbReference type="SMART" id="SM00487">
    <property type="entry name" value="DEXDc"/>
    <property type="match status" value="1"/>
</dbReference>
<dbReference type="SMART" id="SM00847">
    <property type="entry name" value="HA2"/>
    <property type="match status" value="1"/>
</dbReference>
<organism evidence="7 8">
    <name type="scientific">Strongyloides venezuelensis</name>
    <name type="common">Threadworm</name>
    <dbReference type="NCBI Taxonomy" id="75913"/>
    <lineage>
        <taxon>Eukaryota</taxon>
        <taxon>Metazoa</taxon>
        <taxon>Ecdysozoa</taxon>
        <taxon>Nematoda</taxon>
        <taxon>Chromadorea</taxon>
        <taxon>Rhabditida</taxon>
        <taxon>Tylenchina</taxon>
        <taxon>Panagrolaimomorpha</taxon>
        <taxon>Strongyloidoidea</taxon>
        <taxon>Strongyloididae</taxon>
        <taxon>Strongyloides</taxon>
    </lineage>
</organism>
<dbReference type="GO" id="GO:0004386">
    <property type="term" value="F:helicase activity"/>
    <property type="evidence" value="ECO:0007669"/>
    <property type="project" value="TreeGrafter"/>
</dbReference>
<keyword evidence="1" id="KW-0547">Nucleotide-binding</keyword>
<dbReference type="CDD" id="cd18791">
    <property type="entry name" value="SF2_C_RHA"/>
    <property type="match status" value="1"/>
</dbReference>
<dbReference type="Gene3D" id="3.40.50.300">
    <property type="entry name" value="P-loop containing nucleotide triphosphate hydrolases"/>
    <property type="match status" value="2"/>
</dbReference>
<evidence type="ECO:0000259" key="4">
    <source>
        <dbReference type="PROSITE" id="PS51061"/>
    </source>
</evidence>
<dbReference type="InterPro" id="IPR011545">
    <property type="entry name" value="DEAD/DEAH_box_helicase_dom"/>
</dbReference>
<dbReference type="Pfam" id="PF01424">
    <property type="entry name" value="R3H"/>
    <property type="match status" value="1"/>
</dbReference>
<name>A0A0K0F7B7_STRVS</name>
<dbReference type="Pfam" id="PF07717">
    <property type="entry name" value="OB_NTP_bind"/>
    <property type="match status" value="1"/>
</dbReference>
<feature type="region of interest" description="Disordered" evidence="3">
    <location>
        <begin position="1429"/>
        <end position="1529"/>
    </location>
</feature>
<reference evidence="8" key="2">
    <citation type="submission" date="2015-08" db="UniProtKB">
        <authorList>
            <consortium name="WormBaseParasite"/>
        </authorList>
    </citation>
    <scope>IDENTIFICATION</scope>
</reference>
<dbReference type="PANTHER" id="PTHR18934">
    <property type="entry name" value="ATP-DEPENDENT RNA HELICASE"/>
    <property type="match status" value="1"/>
</dbReference>
<dbReference type="InterPro" id="IPR001650">
    <property type="entry name" value="Helicase_C-like"/>
</dbReference>
<evidence type="ECO:0000256" key="1">
    <source>
        <dbReference type="ARBA" id="ARBA00022741"/>
    </source>
</evidence>
<dbReference type="Gene3D" id="3.30.1370.50">
    <property type="entry name" value="R3H-like domain"/>
    <property type="match status" value="1"/>
</dbReference>
<evidence type="ECO:0000256" key="2">
    <source>
        <dbReference type="ARBA" id="ARBA00022840"/>
    </source>
</evidence>
<dbReference type="InterPro" id="IPR011709">
    <property type="entry name" value="DEAD-box_helicase_OB_fold"/>
</dbReference>
<dbReference type="InterPro" id="IPR027417">
    <property type="entry name" value="P-loop_NTPase"/>
</dbReference>
<dbReference type="PANTHER" id="PTHR18934:SF213">
    <property type="entry name" value="3'-5' RNA HELICASE YTHDC2"/>
    <property type="match status" value="1"/>
</dbReference>
<dbReference type="PROSITE" id="PS51194">
    <property type="entry name" value="HELICASE_CTER"/>
    <property type="match status" value="1"/>
</dbReference>
<dbReference type="Proteomes" id="UP000035680">
    <property type="component" value="Unassembled WGS sequence"/>
</dbReference>
<keyword evidence="2" id="KW-0067">ATP-binding</keyword>
<dbReference type="WBParaSite" id="SVE_0471300.1">
    <property type="protein sequence ID" value="SVE_0471300.1"/>
    <property type="gene ID" value="SVE_0471300"/>
</dbReference>
<dbReference type="GO" id="GO:0003723">
    <property type="term" value="F:RNA binding"/>
    <property type="evidence" value="ECO:0007669"/>
    <property type="project" value="TreeGrafter"/>
</dbReference>
<feature type="domain" description="Helicase C-terminal" evidence="6">
    <location>
        <begin position="502"/>
        <end position="670"/>
    </location>
</feature>
<protein>
    <submittedName>
        <fullName evidence="8">ATP-dependent RNA helicase DHX29 (inferred by orthology to a human protein)</fullName>
    </submittedName>
</protein>
<dbReference type="PROSITE" id="PS51061">
    <property type="entry name" value="R3H"/>
    <property type="match status" value="1"/>
</dbReference>
<dbReference type="STRING" id="75913.A0A0K0F7B7"/>
<sequence>MHGISQRSTNNGRRKYDRKNDKIIWKTILEKFLQEESDYLEYEGLSNEERQLVHQLCSEFGLTSKSIGSSSNRILTIRKKNDIQKHVITKDAQEIKLNHDQLLMIKEITDYRPIELEETKKHLHNECNENRKNPFSKLVNCDNATRMVPPPIKCSTSLGRIRKTLPAREKKELILDTIRDNRVTLITGGTGCGKTTQVPQFILEDACNNNKAIRVICTQPRRLPAVAVAERVAKERGEVLGDTVGYHIRLEQKTSKKTILTYVTSGVLLRQLDQLGGSLTHVILDEIHERETNTDYLLATLKLLLEKSLNLKIILMSATMESNLNLFMKYFKNVQVAHVDIPARLYHVEKIFLSRILWMTGFKRQNLDIGIFNYGGSMNQSNIYTNDNPSPRCNSYGKLDSSYNFYRGNQDYDRFNSNNILVNNQHNVLGDISMWESMPKSNRYQSNSIDEFPFQQNYFDEFIYKSTMKIALNDYEITNQYYSGLGINDPSYVDLDLTLHVLKYCFLSSIEGSILVFLPGSEEINNLKDMIEDEFRGLPLIPCIYILHSQMNCSDQHKVFDSVGRGRRKIILSTNIAEASITIDDVVFVIDSGKVKEKTYDPVSRISQLKTQFVAKSNAEQRAGRAGRCKNGFCIRLFSKEDYQAMSDCQVAEMKRSAIHNVCLHAKMFAPNGMSVNRFLSLAPEPPSIVSIQNSMSYLEELGALYNEKKVNRRHFCDPETIRETGNIRIAYDNSMDEEDEGELTELGYIMAELPVDPPLARLLIFGLAFKCFNPILSLVACLSHREPFIIPLPCDRDKAQRAKDQFGGEELSDHLLLIRLFFQFESECLQYQHEFCRKNFINYSTMKMISGIKRQLLVELRRFHLIPHDMVYPDDIRVNQFSTSWPLIQGIIVAGSFPGIGCSDIGTNAKKIRTDAKDNVVLHQSSVVRRQLIRSENYRTDVEYLAFFELSKVDHRLYARTVTVVPPLQTILFSGPIRLAPHNINLLMEDELDRRGCDEEKDRDLHPYNRRSENPEMKNRSTAILCLETWLEFLGSRSILKEILKLRFKMMEYLLRFLRHPLRPPDKFDNFFLHKLDNILRIECDRLKFKYNANLPPPKKYQLEEYRNDYQGNYNYRFYDSNKHHNNKPYKRVSNIHDVEYNNSNNNSEWNSNNPTTADNTLFYQQPIQFEQAKQPVNHQDIRYQNSEIGKSNKYIIASGDYNYDYSHRDSLFSNIVEKNHEDDHFYLSNEEKTIEKPTVTYQVTIKTCNYDTNPNVHYSESNFNQTINQFQGKYKTTIEHKNFDQQQKNDDSTVKKKYCDNISQSENVRKSDIKLEDNKQNQKPIPILGRRIEVAELFGNNYCDQSNINSSVTNIYNANVSTANSDVKVQISVIGGQKTPTSPAVSHPKGNKRHLLNQYSFRNDMIPSVGSNKIQSPDESVSVKLNTEDEQIPEDPCVKKDSNNKIIDNQRKNNYRHFSHYKNKNTGSKTKDDFNVSNNDFNRKESKTDGKKDEQKGSLFIGKSNNKNRFCNSKTKYINNQKPNLKK</sequence>
<evidence type="ECO:0000313" key="7">
    <source>
        <dbReference type="Proteomes" id="UP000035680"/>
    </source>
</evidence>